<evidence type="ECO:0000256" key="2">
    <source>
        <dbReference type="ARBA" id="ARBA00022723"/>
    </source>
</evidence>
<name>A0A5A7P616_STRAF</name>
<dbReference type="SUPFAM" id="SSF57903">
    <property type="entry name" value="FYVE/PHD zinc finger"/>
    <property type="match status" value="1"/>
</dbReference>
<dbReference type="InterPro" id="IPR011011">
    <property type="entry name" value="Znf_FYVE_PHD"/>
</dbReference>
<feature type="region of interest" description="Disordered" evidence="7">
    <location>
        <begin position="406"/>
        <end position="429"/>
    </location>
</feature>
<evidence type="ECO:0000313" key="10">
    <source>
        <dbReference type="EMBL" id="GER28061.1"/>
    </source>
</evidence>
<evidence type="ECO:0000259" key="8">
    <source>
        <dbReference type="PROSITE" id="PS50016"/>
    </source>
</evidence>
<dbReference type="Pfam" id="PF16135">
    <property type="entry name" value="TDBD"/>
    <property type="match status" value="1"/>
</dbReference>
<dbReference type="InterPro" id="IPR032308">
    <property type="entry name" value="TDBD"/>
</dbReference>
<evidence type="ECO:0000256" key="5">
    <source>
        <dbReference type="ARBA" id="ARBA00023242"/>
    </source>
</evidence>
<evidence type="ECO:0000256" key="4">
    <source>
        <dbReference type="ARBA" id="ARBA00022833"/>
    </source>
</evidence>
<reference evidence="11" key="1">
    <citation type="journal article" date="2019" name="Curr. Biol.">
        <title>Genome Sequence of Striga asiatica Provides Insight into the Evolution of Plant Parasitism.</title>
        <authorList>
            <person name="Yoshida S."/>
            <person name="Kim S."/>
            <person name="Wafula E.K."/>
            <person name="Tanskanen J."/>
            <person name="Kim Y.M."/>
            <person name="Honaas L."/>
            <person name="Yang Z."/>
            <person name="Spallek T."/>
            <person name="Conn C.E."/>
            <person name="Ichihashi Y."/>
            <person name="Cheong K."/>
            <person name="Cui S."/>
            <person name="Der J.P."/>
            <person name="Gundlach H."/>
            <person name="Jiao Y."/>
            <person name="Hori C."/>
            <person name="Ishida J.K."/>
            <person name="Kasahara H."/>
            <person name="Kiba T."/>
            <person name="Kim M.S."/>
            <person name="Koo N."/>
            <person name="Laohavisit A."/>
            <person name="Lee Y.H."/>
            <person name="Lumba S."/>
            <person name="McCourt P."/>
            <person name="Mortimer J.C."/>
            <person name="Mutuku J.M."/>
            <person name="Nomura T."/>
            <person name="Sasaki-Sekimoto Y."/>
            <person name="Seto Y."/>
            <person name="Wang Y."/>
            <person name="Wakatake T."/>
            <person name="Sakakibara H."/>
            <person name="Demura T."/>
            <person name="Yamaguchi S."/>
            <person name="Yoneyama K."/>
            <person name="Manabe R.I."/>
            <person name="Nelson D.C."/>
            <person name="Schulman A.H."/>
            <person name="Timko M.P."/>
            <person name="dePamphilis C.W."/>
            <person name="Choi D."/>
            <person name="Shirasu K."/>
        </authorList>
    </citation>
    <scope>NUCLEOTIDE SEQUENCE [LARGE SCALE GENOMIC DNA]</scope>
    <source>
        <strain evidence="11">cv. UVA1</strain>
    </source>
</reference>
<evidence type="ECO:0000256" key="1">
    <source>
        <dbReference type="ARBA" id="ARBA00004123"/>
    </source>
</evidence>
<dbReference type="SMART" id="SM00249">
    <property type="entry name" value="PHD"/>
    <property type="match status" value="2"/>
</dbReference>
<dbReference type="InterPro" id="IPR019787">
    <property type="entry name" value="Znf_PHD-finger"/>
</dbReference>
<accession>A0A5A7P616</accession>
<dbReference type="Pfam" id="PF23209">
    <property type="entry name" value="IDM1_C"/>
    <property type="match status" value="1"/>
</dbReference>
<evidence type="ECO:0000256" key="3">
    <source>
        <dbReference type="ARBA" id="ARBA00022771"/>
    </source>
</evidence>
<proteinExistence type="predicted"/>
<feature type="compositionally biased region" description="Basic residues" evidence="7">
    <location>
        <begin position="416"/>
        <end position="429"/>
    </location>
</feature>
<keyword evidence="2" id="KW-0479">Metal-binding</keyword>
<dbReference type="PANTHER" id="PTHR46309:SF12">
    <property type="entry name" value="GB|AAC80581.1"/>
    <property type="match status" value="1"/>
</dbReference>
<protein>
    <submittedName>
        <fullName evidence="10">Acyl-CoA N-acyltransferase</fullName>
    </submittedName>
</protein>
<dbReference type="Pfam" id="PF05641">
    <property type="entry name" value="Agenet"/>
    <property type="match status" value="1"/>
</dbReference>
<evidence type="ECO:0000256" key="7">
    <source>
        <dbReference type="SAM" id="MobiDB-lite"/>
    </source>
</evidence>
<dbReference type="EMBL" id="BKCP01002225">
    <property type="protein sequence ID" value="GER28061.1"/>
    <property type="molecule type" value="Genomic_DNA"/>
</dbReference>
<dbReference type="GO" id="GO:0008270">
    <property type="term" value="F:zinc ion binding"/>
    <property type="evidence" value="ECO:0007669"/>
    <property type="project" value="UniProtKB-KW"/>
</dbReference>
<dbReference type="PROSITE" id="PS01359">
    <property type="entry name" value="ZF_PHD_1"/>
    <property type="match status" value="1"/>
</dbReference>
<keyword evidence="10" id="KW-0012">Acyltransferase</keyword>
<comment type="subcellular location">
    <subcellularLocation>
        <location evidence="1">Nucleus</location>
    </subcellularLocation>
</comment>
<keyword evidence="5" id="KW-0539">Nucleus</keyword>
<keyword evidence="10" id="KW-0808">Transferase</keyword>
<dbReference type="PROSITE" id="PS51186">
    <property type="entry name" value="GNAT"/>
    <property type="match status" value="1"/>
</dbReference>
<dbReference type="InterPro" id="IPR019786">
    <property type="entry name" value="Zinc_finger_PHD-type_CS"/>
</dbReference>
<dbReference type="PROSITE" id="PS50016">
    <property type="entry name" value="ZF_PHD_2"/>
    <property type="match status" value="1"/>
</dbReference>
<dbReference type="GO" id="GO:0016747">
    <property type="term" value="F:acyltransferase activity, transferring groups other than amino-acyl groups"/>
    <property type="evidence" value="ECO:0007669"/>
    <property type="project" value="InterPro"/>
</dbReference>
<dbReference type="SMART" id="SM00743">
    <property type="entry name" value="Agenet"/>
    <property type="match status" value="2"/>
</dbReference>
<keyword evidence="4" id="KW-0862">Zinc</keyword>
<dbReference type="Gene3D" id="3.40.630.30">
    <property type="match status" value="1"/>
</dbReference>
<dbReference type="InterPro" id="IPR008395">
    <property type="entry name" value="Agenet-like_dom"/>
</dbReference>
<dbReference type="GO" id="GO:0003714">
    <property type="term" value="F:transcription corepressor activity"/>
    <property type="evidence" value="ECO:0007669"/>
    <property type="project" value="InterPro"/>
</dbReference>
<comment type="caution">
    <text evidence="10">The sequence shown here is derived from an EMBL/GenBank/DDBJ whole genome shotgun (WGS) entry which is preliminary data.</text>
</comment>
<evidence type="ECO:0000256" key="6">
    <source>
        <dbReference type="PROSITE-ProRule" id="PRU00146"/>
    </source>
</evidence>
<organism evidence="10 11">
    <name type="scientific">Striga asiatica</name>
    <name type="common">Asiatic witchweed</name>
    <name type="synonym">Buchnera asiatica</name>
    <dbReference type="NCBI Taxonomy" id="4170"/>
    <lineage>
        <taxon>Eukaryota</taxon>
        <taxon>Viridiplantae</taxon>
        <taxon>Streptophyta</taxon>
        <taxon>Embryophyta</taxon>
        <taxon>Tracheophyta</taxon>
        <taxon>Spermatophyta</taxon>
        <taxon>Magnoliopsida</taxon>
        <taxon>eudicotyledons</taxon>
        <taxon>Gunneridae</taxon>
        <taxon>Pentapetalae</taxon>
        <taxon>asterids</taxon>
        <taxon>lamiids</taxon>
        <taxon>Lamiales</taxon>
        <taxon>Orobanchaceae</taxon>
        <taxon>Buchnereae</taxon>
        <taxon>Striga</taxon>
    </lineage>
</organism>
<dbReference type="Gene3D" id="3.30.40.10">
    <property type="entry name" value="Zinc/RING finger domain, C3HC4 (zinc finger)"/>
    <property type="match status" value="1"/>
</dbReference>
<dbReference type="SUPFAM" id="SSF55729">
    <property type="entry name" value="Acyl-CoA N-acyltransferases (Nat)"/>
    <property type="match status" value="1"/>
</dbReference>
<dbReference type="InterPro" id="IPR013083">
    <property type="entry name" value="Znf_RING/FYVE/PHD"/>
</dbReference>
<keyword evidence="3 6" id="KW-0863">Zinc-finger</keyword>
<gene>
    <name evidence="10" type="ORF">STAS_03817</name>
</gene>
<dbReference type="Pfam" id="PF22970">
    <property type="entry name" value="DUF7028"/>
    <property type="match status" value="2"/>
</dbReference>
<keyword evidence="11" id="KW-1185">Reference proteome</keyword>
<feature type="domain" description="N-acetyltransferase" evidence="9">
    <location>
        <begin position="1032"/>
        <end position="1181"/>
    </location>
</feature>
<feature type="domain" description="PHD-type" evidence="8">
    <location>
        <begin position="892"/>
        <end position="937"/>
    </location>
</feature>
<dbReference type="CDD" id="cd04301">
    <property type="entry name" value="NAT_SF"/>
    <property type="match status" value="1"/>
</dbReference>
<dbReference type="GO" id="GO:0005634">
    <property type="term" value="C:nucleus"/>
    <property type="evidence" value="ECO:0007669"/>
    <property type="project" value="UniProtKB-SubCell"/>
</dbReference>
<feature type="region of interest" description="Disordered" evidence="7">
    <location>
        <begin position="726"/>
        <end position="778"/>
    </location>
</feature>
<sequence length="1318" mass="148913">MQSGPSSPMATSNLPRRLLLHEKVEVRSVEEGFLGSWHSGRIIGCEDLARVVQYDHLLDDGGSSNLTDRVKVSPIIDGVAVDEILVSENYRGLIRPLQPLYSLGQWHLHYGQCVDLLYEDAWWEGVIIDHEDGREQRRIFFPDMGDEMVAQIDMLRLSKDWDEVTGEWKSRGNWLFLELIKEVEKDWPLPVSVKQIWYEVRMKNEFQKLMEWTSSGKYIWRELVLQVLYDNLRITIEQLFAELNSSWDVEELGQPLLEFSETALDVVLNAGGLLPGSLSVVPLEATFQYAANEGTLLNDLKSSEKVSEQNDEALVSIMTTNEIAESGPNIPSPILCHNANEEYVTGSGNNNEAPAIRKNLKSSEKVSDQNDEALISIMPTNELTVSGPNIPSPILCHNANEDYVTGSGNNNEAPAIRKKSSLKKRHSTRRKTTGWRSCVPKMVPGAEFCPDALYECRKLFRSNSRPQQKLTLNAKKHLLHLGWKIEYFIDKLMTRFRYYSPEGKVFDSLAKVCMKFDWVSQELEPGSSVIMSTNIGQKSSLCLSEEMDVPPLSKKSLASSKLIKENTLDRPVFEPDYCPEAVRDYYSIYQSNRGVSDMNTKLIALKAKKHLSAIGWSFYHHMKGSKKESRYVSPSGVLYYSLISVCDWCIKNNALSSSELSPTTGRMVNVNILPLVPKESVGKFRSVNEKPLNLSNESSEISMLKELVPSVVGEVCKTRISRKKRKPDKSRCISGSELSKRRRKSCGSMNVSSSMNADSPTSGRRSSKRVRDKIASSSQRTPRTILSWLIDNNVVLPRTSVYYHNKKNGPPLAEGRIAREGIRCNCCGGIFSLCKFESHAGSINHRPSAHIFLEDGRSLLQCQLQLKKHNTIRFWRSESRAVKKREHIKTNDYICSVCHYGGELVLCDQCPSSFHTQCLGLKEVPEGDWFCRSCCCQICGQNTLDETNGQDSSVRICCQCEHRYHDECLRKEGSKDRSRKGYWFCRDTCEQVFCGLHKILGKSFPVGTENLNWTLVKCIKSESYDHDASDDEDLVEDYSKLNIAVSVMHECFEPVKEPGTRRDLVEDVIFSRWSELKRLNFQGFYTVLLEKNDEMISAATVRIYGKTVAEVPLVATRFKYRRLGMCRILMEELEKKLIELGVERFVLPAVPSVLNTWTMGFGFSVMNESERLKLLDYTFLDFQGTIFCHKVLTSNPSPVASSLLTGTQAESCDHVNKNVNVELNGNSTVSEDFHGEVVEETDIMVRGSTGVAAVSDRENGNCSDHLAIVVDQSEPSNCSPLNLKIVLEFPSGVTANKPDENKTEGVIKCYKRRKYLSC</sequence>
<evidence type="ECO:0000313" key="11">
    <source>
        <dbReference type="Proteomes" id="UP000325081"/>
    </source>
</evidence>
<feature type="compositionally biased region" description="Polar residues" evidence="7">
    <location>
        <begin position="747"/>
        <end position="764"/>
    </location>
</feature>
<dbReference type="CDD" id="cd15539">
    <property type="entry name" value="PHD1_AIRE"/>
    <property type="match status" value="1"/>
</dbReference>
<dbReference type="InterPro" id="IPR016181">
    <property type="entry name" value="Acyl_CoA_acyltransferase"/>
</dbReference>
<evidence type="ECO:0000259" key="9">
    <source>
        <dbReference type="PROSITE" id="PS51186"/>
    </source>
</evidence>
<dbReference type="Pfam" id="PF23011">
    <property type="entry name" value="PHD-1st_NSD"/>
    <property type="match status" value="1"/>
</dbReference>
<dbReference type="InterPro" id="IPR000182">
    <property type="entry name" value="GNAT_dom"/>
</dbReference>
<dbReference type="InterPro" id="IPR014002">
    <property type="entry name" value="Agenet_dom_plant"/>
</dbReference>
<dbReference type="InterPro" id="IPR059153">
    <property type="entry name" value="NSD_PHD-1st"/>
</dbReference>
<dbReference type="PANTHER" id="PTHR46309">
    <property type="entry name" value="PHD FINGER PROTEIN 12"/>
    <property type="match status" value="1"/>
</dbReference>
<dbReference type="Proteomes" id="UP000325081">
    <property type="component" value="Unassembled WGS sequence"/>
</dbReference>
<dbReference type="InterPro" id="IPR042163">
    <property type="entry name" value="PHF12"/>
</dbReference>
<dbReference type="InterPro" id="IPR056511">
    <property type="entry name" value="IDM1_C"/>
</dbReference>
<dbReference type="InterPro" id="IPR054292">
    <property type="entry name" value="DUF7028"/>
</dbReference>
<dbReference type="InterPro" id="IPR001965">
    <property type="entry name" value="Znf_PHD"/>
</dbReference>
<dbReference type="GO" id="GO:0006357">
    <property type="term" value="P:regulation of transcription by RNA polymerase II"/>
    <property type="evidence" value="ECO:0007669"/>
    <property type="project" value="TreeGrafter"/>
</dbReference>
<dbReference type="OrthoDB" id="1903104at2759"/>